<dbReference type="EMBL" id="UOFX01000081">
    <property type="protein sequence ID" value="VAX11133.1"/>
    <property type="molecule type" value="Genomic_DNA"/>
</dbReference>
<evidence type="ECO:0000313" key="2">
    <source>
        <dbReference type="EMBL" id="VAX11133.1"/>
    </source>
</evidence>
<feature type="domain" description="Cyclic nucleotide-binding" evidence="1">
    <location>
        <begin position="15"/>
        <end position="135"/>
    </location>
</feature>
<dbReference type="AlphaFoldDB" id="A0A3B1BG96"/>
<dbReference type="InterPro" id="IPR018490">
    <property type="entry name" value="cNMP-bd_dom_sf"/>
</dbReference>
<dbReference type="CDD" id="cd00038">
    <property type="entry name" value="CAP_ED"/>
    <property type="match status" value="1"/>
</dbReference>
<name>A0A3B1BG96_9ZZZZ</name>
<dbReference type="InterPro" id="IPR050397">
    <property type="entry name" value="Env_Response_Regulators"/>
</dbReference>
<dbReference type="GO" id="GO:0005829">
    <property type="term" value="C:cytosol"/>
    <property type="evidence" value="ECO:0007669"/>
    <property type="project" value="TreeGrafter"/>
</dbReference>
<protein>
    <recommendedName>
        <fullName evidence="1">Cyclic nucleotide-binding domain-containing protein</fullName>
    </recommendedName>
</protein>
<dbReference type="PROSITE" id="PS50042">
    <property type="entry name" value="CNMP_BINDING_3"/>
    <property type="match status" value="1"/>
</dbReference>
<reference evidence="2" key="1">
    <citation type="submission" date="2018-06" db="EMBL/GenBank/DDBJ databases">
        <authorList>
            <person name="Zhirakovskaya E."/>
        </authorList>
    </citation>
    <scope>NUCLEOTIDE SEQUENCE</scope>
</reference>
<dbReference type="PANTHER" id="PTHR24567:SF74">
    <property type="entry name" value="HTH-TYPE TRANSCRIPTIONAL REGULATOR ARCR"/>
    <property type="match status" value="1"/>
</dbReference>
<proteinExistence type="predicted"/>
<gene>
    <name evidence="2" type="ORF">MNBD_GAMMA26-1340</name>
</gene>
<dbReference type="InterPro" id="IPR000595">
    <property type="entry name" value="cNMP-bd_dom"/>
</dbReference>
<dbReference type="PANTHER" id="PTHR24567">
    <property type="entry name" value="CRP FAMILY TRANSCRIPTIONAL REGULATORY PROTEIN"/>
    <property type="match status" value="1"/>
</dbReference>
<accession>A0A3B1BG96</accession>
<sequence>MNDSSNIESLKRSDITDGLSDEQCQVLADVIEIHNLKDGDVLISEGQTDSHLYIIDQGRIEVARAVQGGNWVTLAILRDGDFAGEMGFIDGSVHSATLRSMGDSRILSLSRDTLESLIDTNPHLVYKLMQTIIRVVHKILTRMNQQYVEMNNYISKQHGRY</sequence>
<dbReference type="InterPro" id="IPR014710">
    <property type="entry name" value="RmlC-like_jellyroll"/>
</dbReference>
<dbReference type="Pfam" id="PF00027">
    <property type="entry name" value="cNMP_binding"/>
    <property type="match status" value="1"/>
</dbReference>
<dbReference type="Gene3D" id="2.60.120.10">
    <property type="entry name" value="Jelly Rolls"/>
    <property type="match status" value="1"/>
</dbReference>
<organism evidence="2">
    <name type="scientific">hydrothermal vent metagenome</name>
    <dbReference type="NCBI Taxonomy" id="652676"/>
    <lineage>
        <taxon>unclassified sequences</taxon>
        <taxon>metagenomes</taxon>
        <taxon>ecological metagenomes</taxon>
    </lineage>
</organism>
<dbReference type="SMART" id="SM00100">
    <property type="entry name" value="cNMP"/>
    <property type="match status" value="1"/>
</dbReference>
<dbReference type="SUPFAM" id="SSF51206">
    <property type="entry name" value="cAMP-binding domain-like"/>
    <property type="match status" value="1"/>
</dbReference>
<evidence type="ECO:0000259" key="1">
    <source>
        <dbReference type="PROSITE" id="PS50042"/>
    </source>
</evidence>
<dbReference type="GO" id="GO:0003700">
    <property type="term" value="F:DNA-binding transcription factor activity"/>
    <property type="evidence" value="ECO:0007669"/>
    <property type="project" value="TreeGrafter"/>
</dbReference>